<dbReference type="RefSeq" id="WP_023113735.1">
    <property type="nucleotide sequence ID" value="NZ_CP039749.1"/>
</dbReference>
<dbReference type="AlphaFoldDB" id="A0A5E5RAW3"/>
<dbReference type="Pfam" id="PF03592">
    <property type="entry name" value="Terminase_2"/>
    <property type="match status" value="1"/>
</dbReference>
<dbReference type="PANTHER" id="PTHR41328:SF2">
    <property type="entry name" value="TERMINASE SMALL SUBUNIT"/>
    <property type="match status" value="1"/>
</dbReference>
<dbReference type="EMBL" id="LR700248">
    <property type="protein sequence ID" value="VVH84960.1"/>
    <property type="molecule type" value="Genomic_DNA"/>
</dbReference>
<accession>A0A5E5RAW3</accession>
<dbReference type="GO" id="GO:0051276">
    <property type="term" value="P:chromosome organization"/>
    <property type="evidence" value="ECO:0007669"/>
    <property type="project" value="InterPro"/>
</dbReference>
<dbReference type="InterPro" id="IPR038713">
    <property type="entry name" value="Terminase_Gp1_N_sf"/>
</dbReference>
<keyword evidence="2" id="KW-0231">Viral genome packaging</keyword>
<dbReference type="Gene3D" id="1.10.10.1400">
    <property type="entry name" value="Terminase, small subunit, N-terminal DNA-binding domain, HTH motif"/>
    <property type="match status" value="1"/>
</dbReference>
<organism evidence="3">
    <name type="scientific">Pseudomonas aeruginosa</name>
    <dbReference type="NCBI Taxonomy" id="287"/>
    <lineage>
        <taxon>Bacteria</taxon>
        <taxon>Pseudomonadati</taxon>
        <taxon>Pseudomonadota</taxon>
        <taxon>Gammaproteobacteria</taxon>
        <taxon>Pseudomonadales</taxon>
        <taxon>Pseudomonadaceae</taxon>
        <taxon>Pseudomonas</taxon>
    </lineage>
</organism>
<name>A0A5E5RAW3_PSEAI</name>
<dbReference type="PANTHER" id="PTHR41328">
    <property type="entry name" value="TERMINASE SMALL SUBUNIT-RELATED"/>
    <property type="match status" value="1"/>
</dbReference>
<evidence type="ECO:0000256" key="2">
    <source>
        <dbReference type="ARBA" id="ARBA00023219"/>
    </source>
</evidence>
<keyword evidence="1" id="KW-1188">Viral release from host cell</keyword>
<protein>
    <submittedName>
        <fullName evidence="3">Terminase small subunit</fullName>
    </submittedName>
</protein>
<evidence type="ECO:0000313" key="3">
    <source>
        <dbReference type="EMBL" id="VVH84960.1"/>
    </source>
</evidence>
<gene>
    <name evidence="3" type="ORF">TUEID40_06180</name>
</gene>
<proteinExistence type="predicted"/>
<evidence type="ECO:0000256" key="1">
    <source>
        <dbReference type="ARBA" id="ARBA00022612"/>
    </source>
</evidence>
<reference evidence="3" key="1">
    <citation type="submission" date="2019-09" db="EMBL/GenBank/DDBJ databases">
        <authorList>
            <person name="Gross C."/>
            <person name="Bohn E."/>
        </authorList>
    </citation>
    <scope>NUCLEOTIDE SEQUENCE</scope>
    <source>
        <strain evidence="3">ID40</strain>
    </source>
</reference>
<sequence length="199" mass="22676">MALNKKRRLFVEEYLVDLNATQAAIRAGYAPKRAAEMGYELLRVPEVAEAIAQAMAERSKRTEVSADYVVRRLREIDEMDVLDIHEDDGSFKPIREWPKVWRQFLSGIEVAELFEGRGDDRRIAGVLRKVKWPDKLRNLELLSRHVGTESAALDLELKRLDVAKKRAELKLLENPEDDAPPTSVAVTIIDARVRDADAE</sequence>
<dbReference type="InterPro" id="IPR005335">
    <property type="entry name" value="Terminase_ssu"/>
</dbReference>
<dbReference type="InterPro" id="IPR052404">
    <property type="entry name" value="SPP1-like_terminase"/>
</dbReference>